<gene>
    <name evidence="3" type="ORF">TVAG_112840</name>
</gene>
<name>A2F731_TRIV3</name>
<dbReference type="InterPro" id="IPR001806">
    <property type="entry name" value="Small_GTPase"/>
</dbReference>
<dbReference type="InterPro" id="IPR027417">
    <property type="entry name" value="P-loop_NTPase"/>
</dbReference>
<evidence type="ECO:0000256" key="2">
    <source>
        <dbReference type="ARBA" id="ARBA00023134"/>
    </source>
</evidence>
<evidence type="ECO:0000256" key="1">
    <source>
        <dbReference type="ARBA" id="ARBA00022741"/>
    </source>
</evidence>
<dbReference type="Proteomes" id="UP000001542">
    <property type="component" value="Unassembled WGS sequence"/>
</dbReference>
<dbReference type="GO" id="GO:0005794">
    <property type="term" value="C:Golgi apparatus"/>
    <property type="evidence" value="ECO:0000318"/>
    <property type="project" value="GO_Central"/>
</dbReference>
<dbReference type="VEuPathDB" id="TrichDB:TVAGG3_0258550"/>
<dbReference type="GO" id="GO:0006891">
    <property type="term" value="P:intra-Golgi vesicle-mediated transport"/>
    <property type="evidence" value="ECO:0000318"/>
    <property type="project" value="GO_Central"/>
</dbReference>
<dbReference type="GO" id="GO:0003924">
    <property type="term" value="F:GTPase activity"/>
    <property type="evidence" value="ECO:0000318"/>
    <property type="project" value="GO_Central"/>
</dbReference>
<dbReference type="GO" id="GO:0006890">
    <property type="term" value="P:retrograde vesicle-mediated transport, Golgi to endoplasmic reticulum"/>
    <property type="evidence" value="ECO:0000318"/>
    <property type="project" value="GO_Central"/>
</dbReference>
<reference evidence="3" key="2">
    <citation type="journal article" date="2007" name="Science">
        <title>Draft genome sequence of the sexually transmitted pathogen Trichomonas vaginalis.</title>
        <authorList>
            <person name="Carlton J.M."/>
            <person name="Hirt R.P."/>
            <person name="Silva J.C."/>
            <person name="Delcher A.L."/>
            <person name="Schatz M."/>
            <person name="Zhao Q."/>
            <person name="Wortman J.R."/>
            <person name="Bidwell S.L."/>
            <person name="Alsmark U.C.M."/>
            <person name="Besteiro S."/>
            <person name="Sicheritz-Ponten T."/>
            <person name="Noel C.J."/>
            <person name="Dacks J.B."/>
            <person name="Foster P.G."/>
            <person name="Simillion C."/>
            <person name="Van de Peer Y."/>
            <person name="Miranda-Saavedra D."/>
            <person name="Barton G.J."/>
            <person name="Westrop G.D."/>
            <person name="Mueller S."/>
            <person name="Dessi D."/>
            <person name="Fiori P.L."/>
            <person name="Ren Q."/>
            <person name="Paulsen I."/>
            <person name="Zhang H."/>
            <person name="Bastida-Corcuera F.D."/>
            <person name="Simoes-Barbosa A."/>
            <person name="Brown M.T."/>
            <person name="Hayes R.D."/>
            <person name="Mukherjee M."/>
            <person name="Okumura C.Y."/>
            <person name="Schneider R."/>
            <person name="Smith A.J."/>
            <person name="Vanacova S."/>
            <person name="Villalvazo M."/>
            <person name="Haas B.J."/>
            <person name="Pertea M."/>
            <person name="Feldblyum T.V."/>
            <person name="Utterback T.R."/>
            <person name="Shu C.L."/>
            <person name="Osoegawa K."/>
            <person name="de Jong P.J."/>
            <person name="Hrdy I."/>
            <person name="Horvathova L."/>
            <person name="Zubacova Z."/>
            <person name="Dolezal P."/>
            <person name="Malik S.B."/>
            <person name="Logsdon J.M. Jr."/>
            <person name="Henze K."/>
            <person name="Gupta A."/>
            <person name="Wang C.C."/>
            <person name="Dunne R.L."/>
            <person name="Upcroft J.A."/>
            <person name="Upcroft P."/>
            <person name="White O."/>
            <person name="Salzberg S.L."/>
            <person name="Tang P."/>
            <person name="Chiu C.-H."/>
            <person name="Lee Y.-S."/>
            <person name="Embley T.M."/>
            <person name="Coombs G.H."/>
            <person name="Mottram J.C."/>
            <person name="Tachezy J."/>
            <person name="Fraser-Liggett C.M."/>
            <person name="Johnson P.J."/>
        </authorList>
    </citation>
    <scope>NUCLEOTIDE SEQUENCE [LARGE SCALE GENOMIC DNA]</scope>
    <source>
        <strain evidence="3">G3</strain>
    </source>
</reference>
<evidence type="ECO:0000313" key="3">
    <source>
        <dbReference type="EMBL" id="EAX99268.1"/>
    </source>
</evidence>
<dbReference type="AlphaFoldDB" id="A2F731"/>
<dbReference type="Gene3D" id="3.40.50.300">
    <property type="entry name" value="P-loop containing nucleotide triphosphate hydrolases"/>
    <property type="match status" value="1"/>
</dbReference>
<dbReference type="SMR" id="A2F731"/>
<dbReference type="PANTHER" id="PTHR47977">
    <property type="entry name" value="RAS-RELATED PROTEIN RAB"/>
    <property type="match status" value="1"/>
</dbReference>
<dbReference type="Pfam" id="PF00071">
    <property type="entry name" value="Ras"/>
    <property type="match status" value="1"/>
</dbReference>
<dbReference type="PRINTS" id="PR00449">
    <property type="entry name" value="RASTRNSFRMNG"/>
</dbReference>
<dbReference type="CDD" id="cd00154">
    <property type="entry name" value="Rab"/>
    <property type="match status" value="1"/>
</dbReference>
<evidence type="ECO:0000313" key="4">
    <source>
        <dbReference type="Proteomes" id="UP000001542"/>
    </source>
</evidence>
<dbReference type="PROSITE" id="PS51419">
    <property type="entry name" value="RAB"/>
    <property type="match status" value="1"/>
</dbReference>
<keyword evidence="1" id="KW-0547">Nucleotide-binding</keyword>
<dbReference type="GO" id="GO:0012505">
    <property type="term" value="C:endomembrane system"/>
    <property type="evidence" value="ECO:0000318"/>
    <property type="project" value="GO_Central"/>
</dbReference>
<dbReference type="SMART" id="SM00174">
    <property type="entry name" value="RHO"/>
    <property type="match status" value="1"/>
</dbReference>
<dbReference type="GO" id="GO:0006886">
    <property type="term" value="P:intracellular protein transport"/>
    <property type="evidence" value="ECO:0000318"/>
    <property type="project" value="GO_Central"/>
</dbReference>
<dbReference type="EMBL" id="DS113643">
    <property type="protein sequence ID" value="EAX99268.1"/>
    <property type="molecule type" value="Genomic_DNA"/>
</dbReference>
<keyword evidence="2" id="KW-0342">GTP-binding</keyword>
<dbReference type="InParanoid" id="A2F731"/>
<accession>A2F731</accession>
<dbReference type="GO" id="GO:0005525">
    <property type="term" value="F:GTP binding"/>
    <property type="evidence" value="ECO:0007669"/>
    <property type="project" value="UniProtKB-KW"/>
</dbReference>
<dbReference type="InterPro" id="IPR050227">
    <property type="entry name" value="Rab"/>
</dbReference>
<protein>
    <submittedName>
        <fullName evidence="3">Small GTP-binding protein, putative</fullName>
    </submittedName>
</protein>
<sequence length="196" mass="22059">MINPTYEEPTYKIILLGNSGVGKTCIAKRWTQNLYTDGIEPTLGSANYFKEVSHNDQIIKISLWDTAGQEQFRSIAPIYVRGSHCAIIAVSSIDFESMHSVSQWKELLDKDQENPIPAILAITKIDLEPTYDLEQSIEQIKDKFKYIFYVSAMNGSGIEDLFVQAAILAREFGLKEKHEPIAAENTTPVKDSSYCC</sequence>
<dbReference type="SMART" id="SM00173">
    <property type="entry name" value="RAS"/>
    <property type="match status" value="1"/>
</dbReference>
<dbReference type="GO" id="GO:0005829">
    <property type="term" value="C:cytosol"/>
    <property type="evidence" value="ECO:0007669"/>
    <property type="project" value="GOC"/>
</dbReference>
<dbReference type="FunFam" id="3.40.50.300:FF:001773">
    <property type="entry name" value="Small GTP-binding protein, putative"/>
    <property type="match status" value="1"/>
</dbReference>
<organism evidence="3 4">
    <name type="scientific">Trichomonas vaginalis (strain ATCC PRA-98 / G3)</name>
    <dbReference type="NCBI Taxonomy" id="412133"/>
    <lineage>
        <taxon>Eukaryota</taxon>
        <taxon>Metamonada</taxon>
        <taxon>Parabasalia</taxon>
        <taxon>Trichomonadida</taxon>
        <taxon>Trichomonadidae</taxon>
        <taxon>Trichomonas</taxon>
    </lineage>
</organism>
<proteinExistence type="predicted"/>
<keyword evidence="4" id="KW-1185">Reference proteome</keyword>
<dbReference type="NCBIfam" id="TIGR00231">
    <property type="entry name" value="small_GTP"/>
    <property type="match status" value="1"/>
</dbReference>
<dbReference type="InterPro" id="IPR005225">
    <property type="entry name" value="Small_GTP-bd"/>
</dbReference>
<dbReference type="GO" id="GO:0042147">
    <property type="term" value="P:retrograde transport, endosome to Golgi"/>
    <property type="evidence" value="ECO:0000318"/>
    <property type="project" value="GO_Central"/>
</dbReference>
<dbReference type="KEGG" id="tva:4757074"/>
<dbReference type="STRING" id="5722.A2F731"/>
<dbReference type="SMART" id="SM00175">
    <property type="entry name" value="RAB"/>
    <property type="match status" value="1"/>
</dbReference>
<reference evidence="3" key="1">
    <citation type="submission" date="2006-10" db="EMBL/GenBank/DDBJ databases">
        <authorList>
            <person name="Amadeo P."/>
            <person name="Zhao Q."/>
            <person name="Wortman J."/>
            <person name="Fraser-Liggett C."/>
            <person name="Carlton J."/>
        </authorList>
    </citation>
    <scope>NUCLEOTIDE SEQUENCE</scope>
    <source>
        <strain evidence="3">G3</strain>
    </source>
</reference>
<dbReference type="VEuPathDB" id="TrichDB:TVAG_112840"/>
<dbReference type="SUPFAM" id="SSF52540">
    <property type="entry name" value="P-loop containing nucleoside triphosphate hydrolases"/>
    <property type="match status" value="1"/>
</dbReference>
<dbReference type="eggNOG" id="KOG0084">
    <property type="taxonomic scope" value="Eukaryota"/>
</dbReference>
<dbReference type="RefSeq" id="XP_001312198.1">
    <property type="nucleotide sequence ID" value="XM_001312197.1"/>
</dbReference>